<evidence type="ECO:0000313" key="3">
    <source>
        <dbReference type="Proteomes" id="UP001229421"/>
    </source>
</evidence>
<protein>
    <submittedName>
        <fullName evidence="2">Uncharacterized protein</fullName>
    </submittedName>
</protein>
<comment type="caution">
    <text evidence="2">The sequence shown here is derived from an EMBL/GenBank/DDBJ whole genome shotgun (WGS) entry which is preliminary data.</text>
</comment>
<feature type="coiled-coil region" evidence="1">
    <location>
        <begin position="56"/>
        <end position="90"/>
    </location>
</feature>
<sequence length="143" mass="16962">MFETTLLQVAKACNLERKDNHEHIKFALVTQTKSNDNQEEEEEYDWGENCDHAKELENKDKENNNLSETIAKQDKTIAQLNSEIKRFMSEKEIEKDVQSSYVEMPIAVREKIRTKECSQEVEHYITYSFRICDKLKNEVKKKQ</sequence>
<gene>
    <name evidence="2" type="ORF">QVD17_38210</name>
</gene>
<reference evidence="2" key="1">
    <citation type="journal article" date="2023" name="bioRxiv">
        <title>Improved chromosome-level genome assembly for marigold (Tagetes erecta).</title>
        <authorList>
            <person name="Jiang F."/>
            <person name="Yuan L."/>
            <person name="Wang S."/>
            <person name="Wang H."/>
            <person name="Xu D."/>
            <person name="Wang A."/>
            <person name="Fan W."/>
        </authorList>
    </citation>
    <scope>NUCLEOTIDE SEQUENCE</scope>
    <source>
        <strain evidence="2">WSJ</strain>
        <tissue evidence="2">Leaf</tissue>
    </source>
</reference>
<keyword evidence="1" id="KW-0175">Coiled coil</keyword>
<accession>A0AAD8JXI2</accession>
<proteinExistence type="predicted"/>
<dbReference type="EMBL" id="JAUHHV010000010">
    <property type="protein sequence ID" value="KAK1411653.1"/>
    <property type="molecule type" value="Genomic_DNA"/>
</dbReference>
<keyword evidence="3" id="KW-1185">Reference proteome</keyword>
<dbReference type="AlphaFoldDB" id="A0AAD8JXI2"/>
<evidence type="ECO:0000313" key="2">
    <source>
        <dbReference type="EMBL" id="KAK1411653.1"/>
    </source>
</evidence>
<name>A0AAD8JXI2_TARER</name>
<evidence type="ECO:0000256" key="1">
    <source>
        <dbReference type="SAM" id="Coils"/>
    </source>
</evidence>
<organism evidence="2 3">
    <name type="scientific">Tagetes erecta</name>
    <name type="common">African marigold</name>
    <dbReference type="NCBI Taxonomy" id="13708"/>
    <lineage>
        <taxon>Eukaryota</taxon>
        <taxon>Viridiplantae</taxon>
        <taxon>Streptophyta</taxon>
        <taxon>Embryophyta</taxon>
        <taxon>Tracheophyta</taxon>
        <taxon>Spermatophyta</taxon>
        <taxon>Magnoliopsida</taxon>
        <taxon>eudicotyledons</taxon>
        <taxon>Gunneridae</taxon>
        <taxon>Pentapetalae</taxon>
        <taxon>asterids</taxon>
        <taxon>campanulids</taxon>
        <taxon>Asterales</taxon>
        <taxon>Asteraceae</taxon>
        <taxon>Asteroideae</taxon>
        <taxon>Heliantheae alliance</taxon>
        <taxon>Tageteae</taxon>
        <taxon>Tagetes</taxon>
    </lineage>
</organism>
<dbReference type="Proteomes" id="UP001229421">
    <property type="component" value="Unassembled WGS sequence"/>
</dbReference>